<evidence type="ECO:0000256" key="4">
    <source>
        <dbReference type="ARBA" id="ARBA00044877"/>
    </source>
</evidence>
<evidence type="ECO:0000313" key="9">
    <source>
        <dbReference type="EMBL" id="NMH94989.1"/>
    </source>
</evidence>
<dbReference type="EC" id="4.2.1.84" evidence="5"/>
<feature type="region of interest" description="Disordered" evidence="6">
    <location>
        <begin position="1"/>
        <end position="22"/>
    </location>
</feature>
<comment type="caution">
    <text evidence="9">The sequence shown here is derived from an EMBL/GenBank/DDBJ whole genome shotgun (WGS) entry which is preliminary data.</text>
</comment>
<dbReference type="InterPro" id="IPR024690">
    <property type="entry name" value="CN_hydtase_beta_dom_C"/>
</dbReference>
<name>A0A848DR61_9PSEU</name>
<feature type="domain" description="Nitrile hydratase beta subunit-like N-terminal" evidence="8">
    <location>
        <begin position="1"/>
        <end position="109"/>
    </location>
</feature>
<dbReference type="InterPro" id="IPR008990">
    <property type="entry name" value="Elect_transpt_acc-like_dom_sf"/>
</dbReference>
<sequence length="226" mass="25066">MNGVHDLGGTDGLGPIDPKDDEPAFRSDWEKAVFTMLPATLARGFYNLDQIRFGLEQMPPGDYLTSRYFEHWLYTIESNCIRTGVIDPDELDQRTRHYRLNPDAALPEGGDAAVATLVETVCRMGASARREIEGAPRFSVGTRVRVAADHPYGHTRRARYIRGKTGVIDLVHDAFVYPDAAGNGLGEDPAFVYTVRFDAAELWGPETAAPNSSVCFDVWEPYIQAV</sequence>
<evidence type="ECO:0000259" key="8">
    <source>
        <dbReference type="Pfam" id="PF21006"/>
    </source>
</evidence>
<dbReference type="InterPro" id="IPR042262">
    <property type="entry name" value="CN_hydtase_beta_C"/>
</dbReference>
<organism evidence="9 10">
    <name type="scientific">Pseudonocardia bannensis</name>
    <dbReference type="NCBI Taxonomy" id="630973"/>
    <lineage>
        <taxon>Bacteria</taxon>
        <taxon>Bacillati</taxon>
        <taxon>Actinomycetota</taxon>
        <taxon>Actinomycetes</taxon>
        <taxon>Pseudonocardiales</taxon>
        <taxon>Pseudonocardiaceae</taxon>
        <taxon>Pseudonocardia</taxon>
    </lineage>
</organism>
<dbReference type="Pfam" id="PF02211">
    <property type="entry name" value="NHase_beta_C"/>
    <property type="match status" value="1"/>
</dbReference>
<comment type="catalytic activity">
    <reaction evidence="4 5">
        <text>an aliphatic primary amide = an aliphatic nitrile + H2O</text>
        <dbReference type="Rhea" id="RHEA:12673"/>
        <dbReference type="ChEBI" id="CHEBI:15377"/>
        <dbReference type="ChEBI" id="CHEBI:65285"/>
        <dbReference type="ChEBI" id="CHEBI:80291"/>
        <dbReference type="EC" id="4.2.1.84"/>
    </reaction>
</comment>
<dbReference type="InterPro" id="IPR003168">
    <property type="entry name" value="Nitrile_hydratase_bsu"/>
</dbReference>
<dbReference type="Gene3D" id="2.30.30.50">
    <property type="match status" value="1"/>
</dbReference>
<comment type="function">
    <text evidence="1 5">NHase catalyzes the hydration of various nitrile compounds to the corresponding amides.</text>
</comment>
<dbReference type="GO" id="GO:0046914">
    <property type="term" value="F:transition metal ion binding"/>
    <property type="evidence" value="ECO:0007669"/>
    <property type="project" value="InterPro"/>
</dbReference>
<evidence type="ECO:0000256" key="2">
    <source>
        <dbReference type="ARBA" id="ARBA00009098"/>
    </source>
</evidence>
<gene>
    <name evidence="9" type="primary">nthB</name>
    <name evidence="9" type="ORF">HF519_26175</name>
</gene>
<proteinExistence type="inferred from homology"/>
<dbReference type="AlphaFoldDB" id="A0A848DR61"/>
<dbReference type="SUPFAM" id="SSF50090">
    <property type="entry name" value="Electron transport accessory proteins"/>
    <property type="match status" value="1"/>
</dbReference>
<dbReference type="NCBIfam" id="TIGR03888">
    <property type="entry name" value="nitrile_beta"/>
    <property type="match status" value="1"/>
</dbReference>
<evidence type="ECO:0000256" key="6">
    <source>
        <dbReference type="SAM" id="MobiDB-lite"/>
    </source>
</evidence>
<dbReference type="EMBL" id="JAAXKZ010000146">
    <property type="protein sequence ID" value="NMH94989.1"/>
    <property type="molecule type" value="Genomic_DNA"/>
</dbReference>
<feature type="domain" description="Nitrile hydratase beta subunit" evidence="7">
    <location>
        <begin position="127"/>
        <end position="224"/>
    </location>
</feature>
<comment type="similarity">
    <text evidence="2 5">Belongs to the nitrile hydratase subunit beta family.</text>
</comment>
<dbReference type="GO" id="GO:0018822">
    <property type="term" value="F:nitrile hydratase activity"/>
    <property type="evidence" value="ECO:0007669"/>
    <property type="project" value="UniProtKB-EC"/>
</dbReference>
<dbReference type="InterPro" id="IPR049054">
    <property type="entry name" value="CN_hydtase_beta-like_N"/>
</dbReference>
<keyword evidence="3 5" id="KW-0456">Lyase</keyword>
<accession>A0A848DR61</accession>
<dbReference type="Proteomes" id="UP000586918">
    <property type="component" value="Unassembled WGS sequence"/>
</dbReference>
<evidence type="ECO:0000256" key="1">
    <source>
        <dbReference type="ARBA" id="ARBA00004042"/>
    </source>
</evidence>
<evidence type="ECO:0000313" key="10">
    <source>
        <dbReference type="Proteomes" id="UP000586918"/>
    </source>
</evidence>
<dbReference type="Pfam" id="PF21006">
    <property type="entry name" value="NHase_beta_N"/>
    <property type="match status" value="1"/>
</dbReference>
<evidence type="ECO:0000259" key="7">
    <source>
        <dbReference type="Pfam" id="PF02211"/>
    </source>
</evidence>
<protein>
    <recommendedName>
        <fullName evidence="5">Nitrile hydratase subunit beta</fullName>
        <shortName evidence="5">NHase</shortName>
        <ecNumber evidence="5">4.2.1.84</ecNumber>
    </recommendedName>
</protein>
<dbReference type="Gene3D" id="1.10.472.20">
    <property type="entry name" value="Nitrile hydratase, beta subunit"/>
    <property type="match status" value="1"/>
</dbReference>
<evidence type="ECO:0000256" key="3">
    <source>
        <dbReference type="ARBA" id="ARBA00023239"/>
    </source>
</evidence>
<evidence type="ECO:0000256" key="5">
    <source>
        <dbReference type="PIRNR" id="PIRNR001427"/>
    </source>
</evidence>
<keyword evidence="10" id="KW-1185">Reference proteome</keyword>
<dbReference type="PIRSF" id="PIRSF001427">
    <property type="entry name" value="NHase_beta"/>
    <property type="match status" value="1"/>
</dbReference>
<reference evidence="9 10" key="1">
    <citation type="submission" date="2020-04" db="EMBL/GenBank/DDBJ databases">
        <authorList>
            <person name="Klaysubun C."/>
            <person name="Duangmal K."/>
            <person name="Lipun K."/>
        </authorList>
    </citation>
    <scope>NUCLEOTIDE SEQUENCE [LARGE SCALE GENOMIC DNA]</scope>
    <source>
        <strain evidence="9 10">DSM 45300</strain>
    </source>
</reference>
<dbReference type="RefSeq" id="WP_169415659.1">
    <property type="nucleotide sequence ID" value="NZ_JAAXKZ010000146.1"/>
</dbReference>